<proteinExistence type="predicted"/>
<name>A0AB36CM59_9CORY</name>
<reference evidence="2 3" key="1">
    <citation type="submission" date="2020-04" db="EMBL/GenBank/DDBJ databases">
        <authorList>
            <person name="Hitch T.C.A."/>
            <person name="Wylensek D."/>
            <person name="Clavel T."/>
        </authorList>
    </citation>
    <scope>NUCLEOTIDE SEQUENCE [LARGE SCALE GENOMIC DNA]</scope>
    <source>
        <strain evidence="2 3">BL-383-APC-3D</strain>
    </source>
</reference>
<dbReference type="AlphaFoldDB" id="A0AB36CM59"/>
<evidence type="ECO:0000313" key="2">
    <source>
        <dbReference type="EMBL" id="NME89596.1"/>
    </source>
</evidence>
<gene>
    <name evidence="2" type="ORF">HF853_07940</name>
</gene>
<dbReference type="CDD" id="cd00093">
    <property type="entry name" value="HTH_XRE"/>
    <property type="match status" value="1"/>
</dbReference>
<organism evidence="2 3">
    <name type="scientific">Corynebacterium stationis</name>
    <dbReference type="NCBI Taxonomy" id="1705"/>
    <lineage>
        <taxon>Bacteria</taxon>
        <taxon>Bacillati</taxon>
        <taxon>Actinomycetota</taxon>
        <taxon>Actinomycetes</taxon>
        <taxon>Mycobacteriales</taxon>
        <taxon>Corynebacteriaceae</taxon>
        <taxon>Corynebacterium</taxon>
    </lineage>
</organism>
<feature type="region of interest" description="Disordered" evidence="1">
    <location>
        <begin position="141"/>
        <end position="161"/>
    </location>
</feature>
<dbReference type="RefSeq" id="WP_168969873.1">
    <property type="nucleotide sequence ID" value="NZ_JABAFZ010000006.1"/>
</dbReference>
<evidence type="ECO:0000313" key="3">
    <source>
        <dbReference type="Proteomes" id="UP000544551"/>
    </source>
</evidence>
<dbReference type="InterPro" id="IPR001387">
    <property type="entry name" value="Cro/C1-type_HTH"/>
</dbReference>
<accession>A0AB36CM59</accession>
<protein>
    <submittedName>
        <fullName evidence="2">Uncharacterized protein</fullName>
    </submittedName>
</protein>
<evidence type="ECO:0000256" key="1">
    <source>
        <dbReference type="SAM" id="MobiDB-lite"/>
    </source>
</evidence>
<comment type="caution">
    <text evidence="2">The sequence shown here is derived from an EMBL/GenBank/DDBJ whole genome shotgun (WGS) entry which is preliminary data.</text>
</comment>
<dbReference type="Proteomes" id="UP000544551">
    <property type="component" value="Unassembled WGS sequence"/>
</dbReference>
<dbReference type="EMBL" id="JABAFZ010000006">
    <property type="protein sequence ID" value="NME89596.1"/>
    <property type="molecule type" value="Genomic_DNA"/>
</dbReference>
<sequence>MNDYRTWFKSMTGRKITVEDIADIIGISRATATRRLQDGLAPDDIIKLCRKLNVNPVLALVDFDHLTFKEVFDALDGDGQLLATASTDQLIYRLAEDGLSPGQKMELGSHIRRSHIKAVSDAPDINDGTVREFDYAPEEYAADSSIDETEARLERGEDIID</sequence>
<feature type="compositionally biased region" description="Basic and acidic residues" evidence="1">
    <location>
        <begin position="149"/>
        <end position="161"/>
    </location>
</feature>